<organism evidence="1">
    <name type="scientific">marine metagenome</name>
    <dbReference type="NCBI Taxonomy" id="408172"/>
    <lineage>
        <taxon>unclassified sequences</taxon>
        <taxon>metagenomes</taxon>
        <taxon>ecological metagenomes</taxon>
    </lineage>
</organism>
<evidence type="ECO:0000313" key="1">
    <source>
        <dbReference type="EMBL" id="SVA51379.1"/>
    </source>
</evidence>
<reference evidence="1" key="1">
    <citation type="submission" date="2018-05" db="EMBL/GenBank/DDBJ databases">
        <authorList>
            <person name="Lanie J.A."/>
            <person name="Ng W.-L."/>
            <person name="Kazmierczak K.M."/>
            <person name="Andrzejewski T.M."/>
            <person name="Davidsen T.M."/>
            <person name="Wayne K.J."/>
            <person name="Tettelin H."/>
            <person name="Glass J.I."/>
            <person name="Rusch D."/>
            <person name="Podicherti R."/>
            <person name="Tsui H.-C.T."/>
            <person name="Winkler M.E."/>
        </authorList>
    </citation>
    <scope>NUCLEOTIDE SEQUENCE</scope>
</reference>
<gene>
    <name evidence="1" type="ORF">METZ01_LOCUS104233</name>
</gene>
<dbReference type="EMBL" id="UINC01011676">
    <property type="protein sequence ID" value="SVA51379.1"/>
    <property type="molecule type" value="Genomic_DNA"/>
</dbReference>
<accession>A0A381WFU0</accession>
<protein>
    <submittedName>
        <fullName evidence="1">Uncharacterized protein</fullName>
    </submittedName>
</protein>
<dbReference type="AlphaFoldDB" id="A0A381WFU0"/>
<name>A0A381WFU0_9ZZZZ</name>
<proteinExistence type="predicted"/>
<sequence length="260" mass="30619">MVCNVFLLHAQTKLDSLDSLIKLNETLVIDTVIRIDSLQNLIEDLQESYAREQFLLLERKAVIRINRAAFAGMWINKPLMGQRIDIPQGAEVIFYPYYIQDFIRISFNDTIGYMSSAFYDQVGLPPYFQEARERALIREKNNLNLENESDRFKRRAKERIHEEKYLAKSIEDLTFAQKKEEYRKRILLDKWGDELGHKINDGVIEIGFTEAMVEEAIGRPDSVNRTTYSYYVREQWVYNEGDYRYIYLEDGIVTAIQNKG</sequence>